<reference evidence="4" key="1">
    <citation type="submission" date="2025-08" db="UniProtKB">
        <authorList>
            <consortium name="RefSeq"/>
        </authorList>
    </citation>
    <scope>IDENTIFICATION</scope>
    <source>
        <strain evidence="4">11010-0011.00</strain>
        <tissue evidence="4">Whole body</tissue>
    </source>
</reference>
<feature type="compositionally biased region" description="Low complexity" evidence="1">
    <location>
        <begin position="96"/>
        <end position="107"/>
    </location>
</feature>
<gene>
    <name evidence="4" type="primary">LOC115634016</name>
</gene>
<dbReference type="OrthoDB" id="7959766at2759"/>
<dbReference type="GO" id="GO:0008270">
    <property type="term" value="F:zinc ion binding"/>
    <property type="evidence" value="ECO:0007669"/>
    <property type="project" value="InterPro"/>
</dbReference>
<feature type="region of interest" description="Disordered" evidence="1">
    <location>
        <begin position="92"/>
        <end position="120"/>
    </location>
</feature>
<dbReference type="GeneID" id="115634016"/>
<protein>
    <submittedName>
        <fullName evidence="4">Protein phyllopod</fullName>
    </submittedName>
</protein>
<dbReference type="GO" id="GO:0005634">
    <property type="term" value="C:nucleus"/>
    <property type="evidence" value="ECO:0007669"/>
    <property type="project" value="InterPro"/>
</dbReference>
<name>A0A6J2UJL9_DROLE</name>
<evidence type="ECO:0000259" key="2">
    <source>
        <dbReference type="Pfam" id="PF07776"/>
    </source>
</evidence>
<keyword evidence="3" id="KW-1185">Reference proteome</keyword>
<sequence length="399" mass="45024">MSADNQAAPQEPTPNVAVVSAASSEYLKRTCLICGCHTNQTINIYEPRSGPNIVQLIQAKFKFQPINEDKYLCFSCNNWLINWHSLQAMNSNDADSQSPSHMSSSNSLAQEQDQAAGAPRIQVSAKVRPVACVRPRLLLDYNPPLSTTSADAKQASTQSIRTAMPISYTKRSFRRGAAVLRTHKMRHNCWTRGHNIIFRQILTAVKPSLPDPKRAALSRCRICRQTAKRLRNKAKSLVKKVNQLSQTTFYSHNQSEQQKTQKYQQPRVDGKVVAMFRRLGTTLSMEQPECAWLGPPKIMSPVKQRPCWMQNLENDEILLEFRNSISEVLPNTTGSTTKRARRRLCYQISDMEEKCNMHVGNHINNEKSQVSQETGINGTDVDLKLSNFRLPQGLSITLV</sequence>
<evidence type="ECO:0000313" key="4">
    <source>
        <dbReference type="RefSeq" id="XP_030387402.1"/>
    </source>
</evidence>
<dbReference type="Pfam" id="PF07776">
    <property type="entry name" value="zf-AD"/>
    <property type="match status" value="1"/>
</dbReference>
<feature type="domain" description="ZAD" evidence="2">
    <location>
        <begin position="30"/>
        <end position="89"/>
    </location>
</feature>
<dbReference type="InterPro" id="IPR012934">
    <property type="entry name" value="Znf_AD"/>
</dbReference>
<accession>A0A6J2UJL9</accession>
<proteinExistence type="predicted"/>
<evidence type="ECO:0000313" key="3">
    <source>
        <dbReference type="Proteomes" id="UP000504634"/>
    </source>
</evidence>
<evidence type="ECO:0000256" key="1">
    <source>
        <dbReference type="SAM" id="MobiDB-lite"/>
    </source>
</evidence>
<dbReference type="RefSeq" id="XP_030387402.1">
    <property type="nucleotide sequence ID" value="XM_030531542.1"/>
</dbReference>
<dbReference type="Proteomes" id="UP000504634">
    <property type="component" value="Unplaced"/>
</dbReference>
<organism evidence="3 4">
    <name type="scientific">Drosophila lebanonensis</name>
    <name type="common">Fruit fly</name>
    <name type="synonym">Scaptodrosophila lebanonensis</name>
    <dbReference type="NCBI Taxonomy" id="7225"/>
    <lineage>
        <taxon>Eukaryota</taxon>
        <taxon>Metazoa</taxon>
        <taxon>Ecdysozoa</taxon>
        <taxon>Arthropoda</taxon>
        <taxon>Hexapoda</taxon>
        <taxon>Insecta</taxon>
        <taxon>Pterygota</taxon>
        <taxon>Neoptera</taxon>
        <taxon>Endopterygota</taxon>
        <taxon>Diptera</taxon>
        <taxon>Brachycera</taxon>
        <taxon>Muscomorpha</taxon>
        <taxon>Ephydroidea</taxon>
        <taxon>Drosophilidae</taxon>
        <taxon>Scaptodrosophila</taxon>
    </lineage>
</organism>
<dbReference type="AlphaFoldDB" id="A0A6J2UJL9"/>